<dbReference type="Pfam" id="PF00753">
    <property type="entry name" value="Lactamase_B"/>
    <property type="match status" value="1"/>
</dbReference>
<dbReference type="InterPro" id="IPR051453">
    <property type="entry name" value="MBL_Glyoxalase_II"/>
</dbReference>
<evidence type="ECO:0000259" key="5">
    <source>
        <dbReference type="SMART" id="SM00849"/>
    </source>
</evidence>
<dbReference type="RefSeq" id="WP_104432365.1">
    <property type="nucleotide sequence ID" value="NZ_PTJD01000005.1"/>
</dbReference>
<evidence type="ECO:0000256" key="4">
    <source>
        <dbReference type="ARBA" id="ARBA00022833"/>
    </source>
</evidence>
<dbReference type="InterPro" id="IPR036866">
    <property type="entry name" value="RibonucZ/Hydroxyglut_hydro"/>
</dbReference>
<comment type="caution">
    <text evidence="6">The sequence shown here is derived from an EMBL/GenBank/DDBJ whole genome shotgun (WGS) entry which is preliminary data.</text>
</comment>
<dbReference type="Gene3D" id="3.60.15.10">
    <property type="entry name" value="Ribonuclease Z/Hydroxyacylglutathione hydrolase-like"/>
    <property type="match status" value="1"/>
</dbReference>
<evidence type="ECO:0000313" key="7">
    <source>
        <dbReference type="Proteomes" id="UP000239485"/>
    </source>
</evidence>
<dbReference type="OrthoDB" id="9802991at2"/>
<dbReference type="AlphaFoldDB" id="A0A2S6INY5"/>
<dbReference type="InterPro" id="IPR001279">
    <property type="entry name" value="Metallo-B-lactamas"/>
</dbReference>
<proteinExistence type="predicted"/>
<dbReference type="GO" id="GO:0016787">
    <property type="term" value="F:hydrolase activity"/>
    <property type="evidence" value="ECO:0007669"/>
    <property type="project" value="UniProtKB-KW"/>
</dbReference>
<protein>
    <submittedName>
        <fullName evidence="6">Glyoxylase-like metal-dependent hydrolase (Beta-lactamase superfamily II)</fullName>
    </submittedName>
</protein>
<evidence type="ECO:0000256" key="3">
    <source>
        <dbReference type="ARBA" id="ARBA00022801"/>
    </source>
</evidence>
<dbReference type="Proteomes" id="UP000239485">
    <property type="component" value="Unassembled WGS sequence"/>
</dbReference>
<comment type="cofactor">
    <cofactor evidence="1">
        <name>Zn(2+)</name>
        <dbReference type="ChEBI" id="CHEBI:29105"/>
    </cofactor>
</comment>
<keyword evidence="2" id="KW-0479">Metal-binding</keyword>
<feature type="domain" description="Metallo-beta-lactamase" evidence="5">
    <location>
        <begin position="12"/>
        <end position="204"/>
    </location>
</feature>
<reference evidence="6 7" key="1">
    <citation type="submission" date="2018-02" db="EMBL/GenBank/DDBJ databases">
        <title>Genomic Encyclopedia of Archaeal and Bacterial Type Strains, Phase II (KMG-II): from individual species to whole genera.</title>
        <authorList>
            <person name="Goeker M."/>
        </authorList>
    </citation>
    <scope>NUCLEOTIDE SEQUENCE [LARGE SCALE GENOMIC DNA]</scope>
    <source>
        <strain evidence="6 7">DSM 22857</strain>
    </source>
</reference>
<dbReference type="GO" id="GO:0046872">
    <property type="term" value="F:metal ion binding"/>
    <property type="evidence" value="ECO:0007669"/>
    <property type="project" value="UniProtKB-KW"/>
</dbReference>
<sequence>MLVHGFPAAAFGTNCYVLAPGEGEECVVVDPGIGVEGELLDVLRRHRLRPAAVLLTHGHLDHVFAVTPVCGTFGVAATIHSDDRYRLRDPFGTLSPQLAGALAAEFGSLRWQEPDDVVTVADGERLQVAGLDVGVVHAPGHTEGSVMFTLARDGEADLCLSGDVLFAGSIGRTDLPGGDHAAMLRSLRERVLPLDDAVDVLPGHGPATTIGAERAGNPFLRALLEER</sequence>
<gene>
    <name evidence="6" type="ORF">CLV92_10573</name>
</gene>
<accession>A0A2S6INY5</accession>
<evidence type="ECO:0000313" key="6">
    <source>
        <dbReference type="EMBL" id="PPK95974.1"/>
    </source>
</evidence>
<name>A0A2S6INY5_9ACTN</name>
<organism evidence="6 7">
    <name type="scientific">Kineococcus xinjiangensis</name>
    <dbReference type="NCBI Taxonomy" id="512762"/>
    <lineage>
        <taxon>Bacteria</taxon>
        <taxon>Bacillati</taxon>
        <taxon>Actinomycetota</taxon>
        <taxon>Actinomycetes</taxon>
        <taxon>Kineosporiales</taxon>
        <taxon>Kineosporiaceae</taxon>
        <taxon>Kineococcus</taxon>
    </lineage>
</organism>
<evidence type="ECO:0000256" key="1">
    <source>
        <dbReference type="ARBA" id="ARBA00001947"/>
    </source>
</evidence>
<dbReference type="PANTHER" id="PTHR46233">
    <property type="entry name" value="HYDROXYACYLGLUTATHIONE HYDROLASE GLOC"/>
    <property type="match status" value="1"/>
</dbReference>
<evidence type="ECO:0000256" key="2">
    <source>
        <dbReference type="ARBA" id="ARBA00022723"/>
    </source>
</evidence>
<keyword evidence="4" id="KW-0862">Zinc</keyword>
<keyword evidence="7" id="KW-1185">Reference proteome</keyword>
<dbReference type="SMART" id="SM00849">
    <property type="entry name" value="Lactamase_B"/>
    <property type="match status" value="1"/>
</dbReference>
<keyword evidence="3 6" id="KW-0378">Hydrolase</keyword>
<dbReference type="SUPFAM" id="SSF56281">
    <property type="entry name" value="Metallo-hydrolase/oxidoreductase"/>
    <property type="match status" value="1"/>
</dbReference>
<dbReference type="PANTHER" id="PTHR46233:SF3">
    <property type="entry name" value="HYDROXYACYLGLUTATHIONE HYDROLASE GLOC"/>
    <property type="match status" value="1"/>
</dbReference>
<dbReference type="EMBL" id="PTJD01000005">
    <property type="protein sequence ID" value="PPK95974.1"/>
    <property type="molecule type" value="Genomic_DNA"/>
</dbReference>
<dbReference type="CDD" id="cd06262">
    <property type="entry name" value="metallo-hydrolase-like_MBL-fold"/>
    <property type="match status" value="1"/>
</dbReference>